<dbReference type="EMBL" id="SPIA01000002">
    <property type="protein sequence ID" value="TFH67857.1"/>
    <property type="molecule type" value="Genomic_DNA"/>
</dbReference>
<evidence type="ECO:0000256" key="7">
    <source>
        <dbReference type="ARBA" id="ARBA00022842"/>
    </source>
</evidence>
<comment type="similarity">
    <text evidence="2">Belongs to the HAD-like hydrolase superfamily. SerB family.</text>
</comment>
<evidence type="ECO:0000256" key="2">
    <source>
        <dbReference type="ARBA" id="ARBA00009184"/>
    </source>
</evidence>
<dbReference type="SUPFAM" id="SSF56784">
    <property type="entry name" value="HAD-like"/>
    <property type="match status" value="1"/>
</dbReference>
<dbReference type="GO" id="GO:0004401">
    <property type="term" value="F:histidinol-phosphatase activity"/>
    <property type="evidence" value="ECO:0007669"/>
    <property type="project" value="UniProtKB-EC"/>
</dbReference>
<evidence type="ECO:0000256" key="3">
    <source>
        <dbReference type="ARBA" id="ARBA00013085"/>
    </source>
</evidence>
<dbReference type="Pfam" id="PF12710">
    <property type="entry name" value="HAD"/>
    <property type="match status" value="1"/>
</dbReference>
<evidence type="ECO:0000313" key="11">
    <source>
        <dbReference type="EMBL" id="TFH67857.1"/>
    </source>
</evidence>
<sequence>MALALFDLDNTLIGGDSDHSWGEFLVRQGVVDGDHYRAKNDQFYRDYLAGCLDINAYLELALAPLAAHPKAQLDQLHRQFMDEVIEPLLLPKAQALIERHRAAGDRLLVITATNRFVVEPICARLGLTELLATEPELIDGRYTGRVSGVPTFQGGKVTRFNDWLVQQGISATTASYFYSDSINDLPLLEQVSSPVAVDPCDKLRHCAQQRGWPIISLRD</sequence>
<dbReference type="NCBIfam" id="TIGR01490">
    <property type="entry name" value="HAD-SF-IB-hyp1"/>
    <property type="match status" value="1"/>
</dbReference>
<dbReference type="Gene3D" id="1.20.1440.100">
    <property type="entry name" value="SG protein - dephosphorylation function"/>
    <property type="match status" value="1"/>
</dbReference>
<evidence type="ECO:0000256" key="4">
    <source>
        <dbReference type="ARBA" id="ARBA00021697"/>
    </source>
</evidence>
<evidence type="ECO:0000256" key="9">
    <source>
        <dbReference type="ARBA" id="ARBA00052092"/>
    </source>
</evidence>
<gene>
    <name evidence="11" type="ORF">E3W66_06320</name>
</gene>
<evidence type="ECO:0000256" key="6">
    <source>
        <dbReference type="ARBA" id="ARBA00022801"/>
    </source>
</evidence>
<evidence type="ECO:0000256" key="5">
    <source>
        <dbReference type="ARBA" id="ARBA00022723"/>
    </source>
</evidence>
<dbReference type="InterPro" id="IPR050582">
    <property type="entry name" value="HAD-like_SerB"/>
</dbReference>
<dbReference type="EC" id="3.1.3.15" evidence="3"/>
<keyword evidence="5" id="KW-0479">Metal-binding</keyword>
<comment type="catalytic activity">
    <reaction evidence="9">
        <text>L-histidinol phosphate + H2O = L-histidinol + phosphate</text>
        <dbReference type="Rhea" id="RHEA:14465"/>
        <dbReference type="ChEBI" id="CHEBI:15377"/>
        <dbReference type="ChEBI" id="CHEBI:43474"/>
        <dbReference type="ChEBI" id="CHEBI:57699"/>
        <dbReference type="ChEBI" id="CHEBI:57980"/>
        <dbReference type="EC" id="3.1.3.15"/>
    </reaction>
    <physiologicalReaction direction="left-to-right" evidence="9">
        <dbReference type="Rhea" id="RHEA:14466"/>
    </physiologicalReaction>
</comment>
<dbReference type="GO" id="GO:0046872">
    <property type="term" value="F:metal ion binding"/>
    <property type="evidence" value="ECO:0007669"/>
    <property type="project" value="UniProtKB-KW"/>
</dbReference>
<protein>
    <recommendedName>
        <fullName evidence="4">Histidinol-phosphatase</fullName>
        <ecNumber evidence="3">3.1.3.15</ecNumber>
    </recommendedName>
    <alternativeName>
        <fullName evidence="8">Histidinol-phosphate phosphatase</fullName>
    </alternativeName>
</protein>
<evidence type="ECO:0000256" key="10">
    <source>
        <dbReference type="ARBA" id="ARBA00053547"/>
    </source>
</evidence>
<dbReference type="PANTHER" id="PTHR43344">
    <property type="entry name" value="PHOSPHOSERINE PHOSPHATASE"/>
    <property type="match status" value="1"/>
</dbReference>
<dbReference type="CDD" id="cd02612">
    <property type="entry name" value="HAD_PGPPase"/>
    <property type="match status" value="1"/>
</dbReference>
<reference evidence="11 12" key="1">
    <citation type="submission" date="2019-03" db="EMBL/GenBank/DDBJ databases">
        <title>Draft genome of Gammaproteobacteria bacterium LSUCC0057, a member of the SAR92 clade.</title>
        <authorList>
            <person name="Lanclos V.C."/>
            <person name="Doiron C."/>
            <person name="Henson M.W."/>
            <person name="Thrash J.C."/>
        </authorList>
    </citation>
    <scope>NUCLEOTIDE SEQUENCE [LARGE SCALE GENOMIC DNA]</scope>
    <source>
        <strain evidence="11 12">LSUCC0057</strain>
    </source>
</reference>
<dbReference type="InterPro" id="IPR006385">
    <property type="entry name" value="HAD_hydro_SerB1"/>
</dbReference>
<comment type="pathway">
    <text evidence="1">Amino-acid biosynthesis; L-histidine biosynthesis; L-histidine from 5-phospho-alpha-D-ribose 1-diphosphate: step 8/9.</text>
</comment>
<accession>A0A4Y8UJ54</accession>
<evidence type="ECO:0000256" key="1">
    <source>
        <dbReference type="ARBA" id="ARBA00004970"/>
    </source>
</evidence>
<dbReference type="NCBIfam" id="TIGR01488">
    <property type="entry name" value="HAD-SF-IB"/>
    <property type="match status" value="1"/>
</dbReference>
<dbReference type="PANTHER" id="PTHR43344:SF13">
    <property type="entry name" value="PHOSPHATASE RV3661-RELATED"/>
    <property type="match status" value="1"/>
</dbReference>
<keyword evidence="7" id="KW-0460">Magnesium</keyword>
<dbReference type="FunFam" id="3.40.50.1000:FF:000025">
    <property type="entry name" value="HAD hydrolase, family IB"/>
    <property type="match status" value="1"/>
</dbReference>
<dbReference type="Proteomes" id="UP000298133">
    <property type="component" value="Unassembled WGS sequence"/>
</dbReference>
<dbReference type="Gene3D" id="3.40.50.1000">
    <property type="entry name" value="HAD superfamily/HAD-like"/>
    <property type="match status" value="1"/>
</dbReference>
<dbReference type="InterPro" id="IPR023214">
    <property type="entry name" value="HAD_sf"/>
</dbReference>
<comment type="caution">
    <text evidence="11">The sequence shown here is derived from an EMBL/GenBank/DDBJ whole genome shotgun (WGS) entry which is preliminary data.</text>
</comment>
<dbReference type="InterPro" id="IPR036412">
    <property type="entry name" value="HAD-like_sf"/>
</dbReference>
<keyword evidence="6 11" id="KW-0378">Hydrolase</keyword>
<evidence type="ECO:0000313" key="12">
    <source>
        <dbReference type="Proteomes" id="UP000298133"/>
    </source>
</evidence>
<dbReference type="OrthoDB" id="9784466at2"/>
<dbReference type="AlphaFoldDB" id="A0A4Y8UJ54"/>
<keyword evidence="12" id="KW-1185">Reference proteome</keyword>
<name>A0A4Y8UJ54_9GAMM</name>
<comment type="function">
    <text evidence="10">Catalyzes the dephosphorylation of histidinol-phosphate to histidinol, the direct precursor of histidine.</text>
</comment>
<proteinExistence type="inferred from homology"/>
<organism evidence="11 12">
    <name type="scientific">Gammaproteobacteria bacterium LSUCC0057</name>
    <dbReference type="NCBI Taxonomy" id="2559237"/>
    <lineage>
        <taxon>Bacteria</taxon>
        <taxon>Pseudomonadati</taxon>
        <taxon>Pseudomonadota</taxon>
        <taxon>Gammaproteobacteria</taxon>
        <taxon>Cellvibrionales</taxon>
        <taxon>Porticoccaceae</taxon>
        <taxon>SAR92 clade</taxon>
    </lineage>
</organism>
<evidence type="ECO:0000256" key="8">
    <source>
        <dbReference type="ARBA" id="ARBA00033209"/>
    </source>
</evidence>